<dbReference type="InterPro" id="IPR036890">
    <property type="entry name" value="HATPase_C_sf"/>
</dbReference>
<reference evidence="7 8" key="1">
    <citation type="submission" date="2018-10" db="EMBL/GenBank/DDBJ databases">
        <title>Genomic Encyclopedia of Archaeal and Bacterial Type Strains, Phase II (KMG-II): from individual species to whole genera.</title>
        <authorList>
            <person name="Goeker M."/>
        </authorList>
    </citation>
    <scope>NUCLEOTIDE SEQUENCE [LARGE SCALE GENOMIC DNA]</scope>
    <source>
        <strain evidence="7 8">DSM 14954</strain>
    </source>
</reference>
<dbReference type="Gene3D" id="1.10.287.130">
    <property type="match status" value="1"/>
</dbReference>
<dbReference type="PANTHER" id="PTHR43065">
    <property type="entry name" value="SENSOR HISTIDINE KINASE"/>
    <property type="match status" value="1"/>
</dbReference>
<evidence type="ECO:0000259" key="5">
    <source>
        <dbReference type="PROSITE" id="PS50042"/>
    </source>
</evidence>
<dbReference type="AlphaFoldDB" id="A0A660LGF2"/>
<dbReference type="PROSITE" id="PS50109">
    <property type="entry name" value="HIS_KIN"/>
    <property type="match status" value="1"/>
</dbReference>
<evidence type="ECO:0000256" key="4">
    <source>
        <dbReference type="ARBA" id="ARBA00023012"/>
    </source>
</evidence>
<dbReference type="InterPro" id="IPR005467">
    <property type="entry name" value="His_kinase_dom"/>
</dbReference>
<evidence type="ECO:0000313" key="8">
    <source>
        <dbReference type="Proteomes" id="UP000278962"/>
    </source>
</evidence>
<organism evidence="7 8">
    <name type="scientific">Solirubrobacter pauli</name>
    <dbReference type="NCBI Taxonomy" id="166793"/>
    <lineage>
        <taxon>Bacteria</taxon>
        <taxon>Bacillati</taxon>
        <taxon>Actinomycetota</taxon>
        <taxon>Thermoleophilia</taxon>
        <taxon>Solirubrobacterales</taxon>
        <taxon>Solirubrobacteraceae</taxon>
        <taxon>Solirubrobacter</taxon>
    </lineage>
</organism>
<dbReference type="SMART" id="SM00387">
    <property type="entry name" value="HATPase_c"/>
    <property type="match status" value="1"/>
</dbReference>
<dbReference type="GO" id="GO:0004673">
    <property type="term" value="F:protein histidine kinase activity"/>
    <property type="evidence" value="ECO:0007669"/>
    <property type="project" value="UniProtKB-EC"/>
</dbReference>
<dbReference type="PANTHER" id="PTHR43065:SF48">
    <property type="entry name" value="HISTIDINE KINASE"/>
    <property type="match status" value="1"/>
</dbReference>
<dbReference type="InterPro" id="IPR014710">
    <property type="entry name" value="RmlC-like_jellyroll"/>
</dbReference>
<keyword evidence="3 7" id="KW-0418">Kinase</keyword>
<dbReference type="InterPro" id="IPR000595">
    <property type="entry name" value="cNMP-bd_dom"/>
</dbReference>
<dbReference type="GO" id="GO:0000160">
    <property type="term" value="P:phosphorelay signal transduction system"/>
    <property type="evidence" value="ECO:0007669"/>
    <property type="project" value="UniProtKB-KW"/>
</dbReference>
<gene>
    <name evidence="7" type="ORF">C8N24_1652</name>
</gene>
<comment type="caution">
    <text evidence="7">The sequence shown here is derived from an EMBL/GenBank/DDBJ whole genome shotgun (WGS) entry which is preliminary data.</text>
</comment>
<dbReference type="InterPro" id="IPR018490">
    <property type="entry name" value="cNMP-bd_dom_sf"/>
</dbReference>
<dbReference type="Gene3D" id="2.60.120.10">
    <property type="entry name" value="Jelly Rolls"/>
    <property type="match status" value="1"/>
</dbReference>
<feature type="domain" description="Cyclic nucleotide-binding" evidence="5">
    <location>
        <begin position="12"/>
        <end position="125"/>
    </location>
</feature>
<evidence type="ECO:0000259" key="6">
    <source>
        <dbReference type="PROSITE" id="PS50109"/>
    </source>
</evidence>
<feature type="domain" description="Histidine kinase" evidence="6">
    <location>
        <begin position="288"/>
        <end position="467"/>
    </location>
</feature>
<dbReference type="RefSeq" id="WP_121249581.1">
    <property type="nucleotide sequence ID" value="NZ_RBIL01000001.1"/>
</dbReference>
<protein>
    <recommendedName>
        <fullName evidence="2">histidine kinase</fullName>
        <ecNumber evidence="2">2.7.13.3</ecNumber>
    </recommendedName>
</protein>
<name>A0A660LGF2_9ACTN</name>
<keyword evidence="4" id="KW-0902">Two-component regulatory system</keyword>
<dbReference type="Proteomes" id="UP000278962">
    <property type="component" value="Unassembled WGS sequence"/>
</dbReference>
<dbReference type="PRINTS" id="PR00344">
    <property type="entry name" value="BCTRLSENSOR"/>
</dbReference>
<accession>A0A660LGF2</accession>
<dbReference type="OrthoDB" id="1931120at2"/>
<dbReference type="SUPFAM" id="SSF55874">
    <property type="entry name" value="ATPase domain of HSP90 chaperone/DNA topoisomerase II/histidine kinase"/>
    <property type="match status" value="1"/>
</dbReference>
<comment type="catalytic activity">
    <reaction evidence="1">
        <text>ATP + protein L-histidine = ADP + protein N-phospho-L-histidine.</text>
        <dbReference type="EC" id="2.7.13.3"/>
    </reaction>
</comment>
<evidence type="ECO:0000256" key="1">
    <source>
        <dbReference type="ARBA" id="ARBA00000085"/>
    </source>
</evidence>
<dbReference type="PROSITE" id="PS50042">
    <property type="entry name" value="CNMP_BINDING_3"/>
    <property type="match status" value="1"/>
</dbReference>
<evidence type="ECO:0000256" key="3">
    <source>
        <dbReference type="ARBA" id="ARBA00022777"/>
    </source>
</evidence>
<keyword evidence="8" id="KW-1185">Reference proteome</keyword>
<dbReference type="InterPro" id="IPR003594">
    <property type="entry name" value="HATPase_dom"/>
</dbReference>
<dbReference type="SUPFAM" id="SSF51206">
    <property type="entry name" value="cAMP-binding domain-like"/>
    <property type="match status" value="1"/>
</dbReference>
<sequence length="470" mass="50548">MIPVEELRRIDLFDGLSDEALAEWAAATPSIQEVGEGEILLEQGQDSPGTLLLLDGATRGLVKTAGGGTDIGNPGHGPTWIGAIAAITEGPLPVTIETTSTCRYAIVPRDAFIDLAIKHRSVHRKVMHVIGPVMRGLNARESSQERLTSLGTMAAGLAHELNNPAAAARRAASDLVQAMQVINYALRAFVEAGIELDDAEKLLALQKEALERCELREAGGALDEADAIDAMEDLLADLGITEGYRFSEPLAAAGLDEDWVRRVIAITGEGTHASLKALWWVASTISAQELATELVDSTDRMSQLVKAIKTYAYMDRGGVIIADVHEGLDSTLIMLKHKIKHTNIKVERNYDQSLPKITMHGSELNQVWTNILDNALGALGEDGKITITTLPDNGCIRVDIADTGPGIPEDVRARIFDPFFTTKAPGSGTGMGLDTARRIVEQKHGGSLTFDTSDAGTTFHIWLPLEGKKQ</sequence>
<dbReference type="CDD" id="cd00038">
    <property type="entry name" value="CAP_ED"/>
    <property type="match status" value="1"/>
</dbReference>
<dbReference type="EMBL" id="RBIL01000001">
    <property type="protein sequence ID" value="RKQ91821.1"/>
    <property type="molecule type" value="Genomic_DNA"/>
</dbReference>
<evidence type="ECO:0000313" key="7">
    <source>
        <dbReference type="EMBL" id="RKQ91821.1"/>
    </source>
</evidence>
<dbReference type="InterPro" id="IPR004358">
    <property type="entry name" value="Sig_transdc_His_kin-like_C"/>
</dbReference>
<proteinExistence type="predicted"/>
<evidence type="ECO:0000256" key="2">
    <source>
        <dbReference type="ARBA" id="ARBA00012438"/>
    </source>
</evidence>
<keyword evidence="3 7" id="KW-0808">Transferase</keyword>
<dbReference type="Pfam" id="PF02518">
    <property type="entry name" value="HATPase_c"/>
    <property type="match status" value="1"/>
</dbReference>
<dbReference type="EC" id="2.7.13.3" evidence="2"/>
<dbReference type="Gene3D" id="3.30.565.10">
    <property type="entry name" value="Histidine kinase-like ATPase, C-terminal domain"/>
    <property type="match status" value="1"/>
</dbReference>